<name>A0ABP9YN03_9FUNG</name>
<dbReference type="EMBL" id="BAABUK010000003">
    <property type="protein sequence ID" value="GAA5808224.1"/>
    <property type="molecule type" value="Genomic_DNA"/>
</dbReference>
<feature type="compositionally biased region" description="Basic and acidic residues" evidence="1">
    <location>
        <begin position="507"/>
        <end position="520"/>
    </location>
</feature>
<feature type="region of interest" description="Disordered" evidence="1">
    <location>
        <begin position="507"/>
        <end position="535"/>
    </location>
</feature>
<feature type="region of interest" description="Disordered" evidence="1">
    <location>
        <begin position="239"/>
        <end position="294"/>
    </location>
</feature>
<dbReference type="Pfam" id="PF22978">
    <property type="entry name" value="HAD_Pex22"/>
    <property type="match status" value="1"/>
</dbReference>
<proteinExistence type="predicted"/>
<keyword evidence="2" id="KW-0812">Transmembrane</keyword>
<gene>
    <name evidence="3" type="ORF">MFLAVUS_001609</name>
</gene>
<comment type="caution">
    <text evidence="3">The sequence shown here is derived from an EMBL/GenBank/DDBJ whole genome shotgun (WGS) entry which is preliminary data.</text>
</comment>
<sequence length="555" mass="64483">MPVRTSNKWLTIILIKWMGYSSFAAALVSVLVYMYKKKHYTIEPKSSLRINTTSSYNLNNQIQLLTPPPSPEPTKSWSTRLLNGVISATRKRKRLTISLKNTVLWNPSRDVNTPIHAFHENTVTLLNKLVQLYDIYVITHLNSTEERDQINRLLSNTHLDAHKILFCSTEQGKLHIIQHLKPHIHIEGGCESTDGSFIINHLDVQQKIWIKKNNPTYNTDKIQLSNNIHNTWIAQLRAVHNQMSSRKHKKSHDSDHPHSSSSKRSSKRTYDSDDSSHKRSSKRRSGDTALPESLKSTIAPITEDACFEKSTEFRLWLKEHKHKYIDEISSKESRRYFKKFVAKWNDFELDAKFYKGLNSTQLTSSDSTRFKWSFAKKLDQSELDSVRDSVDSMTALSRGEDKLKSRGELKRRANVGPTMPGTFDKEKQMEAERAQRKYEQKKVRERRTEVLDEVAPRETGREAQIAKKRALNAYHKREPSPDVELSEADLMGGDDFKARLAAERRANEVREARRKERMDQRLAPTLGKMDEYKAKENATMEMFRKMAEENKKRRE</sequence>
<feature type="compositionally biased region" description="Basic and acidic residues" evidence="1">
    <location>
        <begin position="423"/>
        <end position="441"/>
    </location>
</feature>
<evidence type="ECO:0000256" key="2">
    <source>
        <dbReference type="SAM" id="Phobius"/>
    </source>
</evidence>
<evidence type="ECO:0000313" key="3">
    <source>
        <dbReference type="EMBL" id="GAA5808224.1"/>
    </source>
</evidence>
<keyword evidence="2" id="KW-0472">Membrane</keyword>
<reference evidence="3 4" key="1">
    <citation type="submission" date="2024-04" db="EMBL/GenBank/DDBJ databases">
        <title>genome sequences of Mucor flavus KT1a and Helicostylum pulchrum KT1b strains isolated from the surface of a dry-aged beef.</title>
        <authorList>
            <person name="Toyotome T."/>
            <person name="Hosono M."/>
            <person name="Torimaru M."/>
            <person name="Fukuda K."/>
            <person name="Mikami N."/>
        </authorList>
    </citation>
    <scope>NUCLEOTIDE SEQUENCE [LARGE SCALE GENOMIC DNA]</scope>
    <source>
        <strain evidence="3 4">KT1a</strain>
    </source>
</reference>
<evidence type="ECO:0000256" key="1">
    <source>
        <dbReference type="SAM" id="MobiDB-lite"/>
    </source>
</evidence>
<feature type="compositionally biased region" description="Basic and acidic residues" evidence="1">
    <location>
        <begin position="398"/>
        <end position="411"/>
    </location>
</feature>
<feature type="transmembrane region" description="Helical" evidence="2">
    <location>
        <begin position="12"/>
        <end position="35"/>
    </location>
</feature>
<dbReference type="PANTHER" id="PTHR34117">
    <property type="entry name" value="STYLE CELL-CYCLE INHIBITOR 1"/>
    <property type="match status" value="1"/>
</dbReference>
<dbReference type="InterPro" id="IPR037485">
    <property type="entry name" value="PEX22"/>
</dbReference>
<evidence type="ECO:0000313" key="4">
    <source>
        <dbReference type="Proteomes" id="UP001473302"/>
    </source>
</evidence>
<keyword evidence="2" id="KW-1133">Transmembrane helix</keyword>
<feature type="compositionally biased region" description="Basic and acidic residues" evidence="1">
    <location>
        <begin position="268"/>
        <end position="277"/>
    </location>
</feature>
<keyword evidence="4" id="KW-1185">Reference proteome</keyword>
<dbReference type="InterPro" id="IPR044688">
    <property type="entry name" value="SCI-1-like"/>
</dbReference>
<dbReference type="PANTHER" id="PTHR34117:SF1">
    <property type="entry name" value="STYLE CELL-CYCLE INHIBITOR 1"/>
    <property type="match status" value="1"/>
</dbReference>
<accession>A0ABP9YN03</accession>
<feature type="region of interest" description="Disordered" evidence="1">
    <location>
        <begin position="398"/>
        <end position="441"/>
    </location>
</feature>
<organism evidence="3 4">
    <name type="scientific">Mucor flavus</name>
    <dbReference type="NCBI Taxonomy" id="439312"/>
    <lineage>
        <taxon>Eukaryota</taxon>
        <taxon>Fungi</taxon>
        <taxon>Fungi incertae sedis</taxon>
        <taxon>Mucoromycota</taxon>
        <taxon>Mucoromycotina</taxon>
        <taxon>Mucoromycetes</taxon>
        <taxon>Mucorales</taxon>
        <taxon>Mucorineae</taxon>
        <taxon>Mucoraceae</taxon>
        <taxon>Mucor</taxon>
    </lineage>
</organism>
<protein>
    <submittedName>
        <fullName evidence="3">Uncharacterized protein</fullName>
    </submittedName>
</protein>
<dbReference type="Proteomes" id="UP001473302">
    <property type="component" value="Unassembled WGS sequence"/>
</dbReference>